<feature type="compositionally biased region" description="Low complexity" evidence="4">
    <location>
        <begin position="20"/>
        <end position="33"/>
    </location>
</feature>
<evidence type="ECO:0000256" key="3">
    <source>
        <dbReference type="PROSITE-ProRule" id="PRU00023"/>
    </source>
</evidence>
<feature type="repeat" description="ANK" evidence="3">
    <location>
        <begin position="101"/>
        <end position="133"/>
    </location>
</feature>
<dbReference type="PANTHER" id="PTHR24166:SF48">
    <property type="entry name" value="PROTEIN VAPYRIN"/>
    <property type="match status" value="1"/>
</dbReference>
<dbReference type="PROSITE" id="PS50297">
    <property type="entry name" value="ANK_REP_REGION"/>
    <property type="match status" value="2"/>
</dbReference>
<dbReference type="PRINTS" id="PR01415">
    <property type="entry name" value="ANKYRIN"/>
</dbReference>
<dbReference type="InterPro" id="IPR050889">
    <property type="entry name" value="Dendritic_Spine_Reg/Scaffold"/>
</dbReference>
<accession>A0A0V0J4D8</accession>
<dbReference type="EMBL" id="GEEE01003098">
    <property type="protein sequence ID" value="JAP60127.1"/>
    <property type="molecule type" value="Transcribed_RNA"/>
</dbReference>
<proteinExistence type="predicted"/>
<dbReference type="SMART" id="SM00248">
    <property type="entry name" value="ANK"/>
    <property type="match status" value="4"/>
</dbReference>
<keyword evidence="2 3" id="KW-0040">ANK repeat</keyword>
<sequence length="269" mass="29859">MASLQRPQKQAQEDKTGGVATDAKTDTTTAQAKPQGASVPVEDVYGAKDPDQDCDMVTALDRDALTPTELKFLEAARTNRCNILSSILARPNFNINVKTNLNRTALHMAASQGNLEAVQLLVKAKILIDTVDKHGMTPLFWAAFKDQVNVVLYLLQRGAEPGRRTKRGYSLLHVIAKADAIKTMEALLRRKKITNLTEYDNDDMTPLMIAASSGSILATTVLSKLGHIEDHIDQNVNFIKLITMLSQFTETSIKEICCIWRFCPDLQMW</sequence>
<evidence type="ECO:0000256" key="1">
    <source>
        <dbReference type="ARBA" id="ARBA00022737"/>
    </source>
</evidence>
<dbReference type="PROSITE" id="PS50088">
    <property type="entry name" value="ANK_REPEAT"/>
    <property type="match status" value="2"/>
</dbReference>
<organism evidence="5">
    <name type="scientific">Schistocephalus solidus</name>
    <name type="common">Tapeworm</name>
    <dbReference type="NCBI Taxonomy" id="70667"/>
    <lineage>
        <taxon>Eukaryota</taxon>
        <taxon>Metazoa</taxon>
        <taxon>Spiralia</taxon>
        <taxon>Lophotrochozoa</taxon>
        <taxon>Platyhelminthes</taxon>
        <taxon>Cestoda</taxon>
        <taxon>Eucestoda</taxon>
        <taxon>Diphyllobothriidea</taxon>
        <taxon>Diphyllobothriidae</taxon>
        <taxon>Schistocephalus</taxon>
    </lineage>
</organism>
<dbReference type="Gene3D" id="1.25.40.20">
    <property type="entry name" value="Ankyrin repeat-containing domain"/>
    <property type="match status" value="1"/>
</dbReference>
<feature type="compositionally biased region" description="Polar residues" evidence="4">
    <location>
        <begin position="1"/>
        <end position="10"/>
    </location>
</feature>
<evidence type="ECO:0000256" key="2">
    <source>
        <dbReference type="ARBA" id="ARBA00023043"/>
    </source>
</evidence>
<gene>
    <name evidence="5" type="primary">ANK1</name>
    <name evidence="5" type="ORF">TR165543</name>
</gene>
<name>A0A0V0J4D8_SCHSO</name>
<dbReference type="PANTHER" id="PTHR24166">
    <property type="entry name" value="ROLLING PEBBLES, ISOFORM B"/>
    <property type="match status" value="1"/>
</dbReference>
<dbReference type="Pfam" id="PF12796">
    <property type="entry name" value="Ank_2"/>
    <property type="match status" value="1"/>
</dbReference>
<protein>
    <submittedName>
        <fullName evidence="5">Ankyrin-1</fullName>
    </submittedName>
</protein>
<dbReference type="SUPFAM" id="SSF48403">
    <property type="entry name" value="Ankyrin repeat"/>
    <property type="match status" value="1"/>
</dbReference>
<keyword evidence="1" id="KW-0677">Repeat</keyword>
<feature type="region of interest" description="Disordered" evidence="4">
    <location>
        <begin position="1"/>
        <end position="45"/>
    </location>
</feature>
<evidence type="ECO:0000313" key="5">
    <source>
        <dbReference type="EMBL" id="JAP60127.1"/>
    </source>
</evidence>
<evidence type="ECO:0000256" key="4">
    <source>
        <dbReference type="SAM" id="MobiDB-lite"/>
    </source>
</evidence>
<dbReference type="AlphaFoldDB" id="A0A0V0J4D8"/>
<reference evidence="5" key="1">
    <citation type="submission" date="2016-01" db="EMBL/GenBank/DDBJ databases">
        <title>Reference transcriptome for the parasite Schistocephalus solidus: insights into the molecular evolution of parasitism.</title>
        <authorList>
            <person name="Hebert F.O."/>
            <person name="Grambauer S."/>
            <person name="Barber I."/>
            <person name="Landry C.R."/>
            <person name="Aubin-Horth N."/>
        </authorList>
    </citation>
    <scope>NUCLEOTIDE SEQUENCE</scope>
</reference>
<feature type="repeat" description="ANK" evidence="3">
    <location>
        <begin position="134"/>
        <end position="166"/>
    </location>
</feature>
<dbReference type="InterPro" id="IPR036770">
    <property type="entry name" value="Ankyrin_rpt-contain_sf"/>
</dbReference>
<dbReference type="InterPro" id="IPR002110">
    <property type="entry name" value="Ankyrin_rpt"/>
</dbReference>